<accession>A0A430HMW7</accession>
<dbReference type="RefSeq" id="WP_126074071.1">
    <property type="nucleotide sequence ID" value="NZ_CP051166.1"/>
</dbReference>
<dbReference type="Proteomes" id="UP000278085">
    <property type="component" value="Unassembled WGS sequence"/>
</dbReference>
<proteinExistence type="predicted"/>
<dbReference type="PROSITE" id="PS51257">
    <property type="entry name" value="PROKAR_LIPOPROTEIN"/>
    <property type="match status" value="1"/>
</dbReference>
<reference evidence="1 2" key="1">
    <citation type="submission" date="2018-12" db="EMBL/GenBank/DDBJ databases">
        <authorList>
            <person name="Yang E."/>
        </authorList>
    </citation>
    <scope>NUCLEOTIDE SEQUENCE [LARGE SCALE GENOMIC DNA]</scope>
    <source>
        <strain evidence="1 2">SOD</strain>
    </source>
</reference>
<evidence type="ECO:0000313" key="2">
    <source>
        <dbReference type="Proteomes" id="UP000278085"/>
    </source>
</evidence>
<evidence type="ECO:0000313" key="1">
    <source>
        <dbReference type="EMBL" id="RSZ58865.1"/>
    </source>
</evidence>
<keyword evidence="2" id="KW-1185">Reference proteome</keyword>
<dbReference type="OrthoDB" id="8862546at2"/>
<comment type="caution">
    <text evidence="1">The sequence shown here is derived from an EMBL/GenBank/DDBJ whole genome shotgun (WGS) entry which is preliminary data.</text>
</comment>
<name>A0A430HMW7_9BURK</name>
<sequence length="282" mass="31586">MKINVLFRFGVLAAVTLIAVGCGTSREIASVKPDAGHVAGENIATQMFEQRCRGAGEKIYKQVDNVDGVFLLRIRPENINFSDQYALDDPYGRDFNGDAYIRSFLRGFYESNYGKSDNPILNSPLHLGYRYVDAIDKADGHRYRYVAIIERPGVTDSSFAKDYRRFVLRRTLVDDPAPRYGVTYEDISTKEERDHWIAGSSLKVIDLKTNEILAERIGYMYDPGQGSNVGGRAPWLIAANYSCPSFGTRRGSSSQTLQSETFVGKVLKPSKYGLLNHVVVNK</sequence>
<gene>
    <name evidence="1" type="ORF">EJB06_11010</name>
</gene>
<protein>
    <submittedName>
        <fullName evidence="1">Uncharacterized protein</fullName>
    </submittedName>
</protein>
<dbReference type="AlphaFoldDB" id="A0A430HMW7"/>
<organism evidence="1 2">
    <name type="scientific">Massilia atriviolacea</name>
    <dbReference type="NCBI Taxonomy" id="2495579"/>
    <lineage>
        <taxon>Bacteria</taxon>
        <taxon>Pseudomonadati</taxon>
        <taxon>Pseudomonadota</taxon>
        <taxon>Betaproteobacteria</taxon>
        <taxon>Burkholderiales</taxon>
        <taxon>Oxalobacteraceae</taxon>
        <taxon>Telluria group</taxon>
        <taxon>Massilia</taxon>
    </lineage>
</organism>
<dbReference type="EMBL" id="RXLQ01000005">
    <property type="protein sequence ID" value="RSZ58865.1"/>
    <property type="molecule type" value="Genomic_DNA"/>
</dbReference>